<dbReference type="Pfam" id="PF00196">
    <property type="entry name" value="GerE"/>
    <property type="match status" value="1"/>
</dbReference>
<accession>A0A853CGW5</accession>
<dbReference type="AlphaFoldDB" id="A0A853CGW5"/>
<dbReference type="SMART" id="SM00421">
    <property type="entry name" value="HTH_LUXR"/>
    <property type="match status" value="1"/>
</dbReference>
<dbReference type="PRINTS" id="PR00038">
    <property type="entry name" value="HTHLUXR"/>
</dbReference>
<dbReference type="EMBL" id="JACBZT010000001">
    <property type="protein sequence ID" value="NYJ06697.1"/>
    <property type="molecule type" value="Genomic_DNA"/>
</dbReference>
<dbReference type="CDD" id="cd06170">
    <property type="entry name" value="LuxR_C_like"/>
    <property type="match status" value="1"/>
</dbReference>
<dbReference type="Gene3D" id="1.10.10.10">
    <property type="entry name" value="Winged helix-like DNA-binding domain superfamily/Winged helix DNA-binding domain"/>
    <property type="match status" value="1"/>
</dbReference>
<organism evidence="5 6">
    <name type="scientific">Petropleomorpha daqingensis</name>
    <dbReference type="NCBI Taxonomy" id="2026353"/>
    <lineage>
        <taxon>Bacteria</taxon>
        <taxon>Bacillati</taxon>
        <taxon>Actinomycetota</taxon>
        <taxon>Actinomycetes</taxon>
        <taxon>Geodermatophilales</taxon>
        <taxon>Geodermatophilaceae</taxon>
        <taxon>Petropleomorpha</taxon>
    </lineage>
</organism>
<dbReference type="PROSITE" id="PS00622">
    <property type="entry name" value="HTH_LUXR_1"/>
    <property type="match status" value="1"/>
</dbReference>
<dbReference type="PANTHER" id="PTHR44688:SF16">
    <property type="entry name" value="DNA-BINDING TRANSCRIPTIONAL ACTIVATOR DEVR_DOSR"/>
    <property type="match status" value="1"/>
</dbReference>
<evidence type="ECO:0000256" key="3">
    <source>
        <dbReference type="ARBA" id="ARBA00023163"/>
    </source>
</evidence>
<keyword evidence="1" id="KW-0805">Transcription regulation</keyword>
<evidence type="ECO:0000313" key="5">
    <source>
        <dbReference type="EMBL" id="NYJ06697.1"/>
    </source>
</evidence>
<keyword evidence="3" id="KW-0804">Transcription</keyword>
<protein>
    <submittedName>
        <fullName evidence="5">DNA-binding CsgD family transcriptional regulator</fullName>
    </submittedName>
</protein>
<gene>
    <name evidence="5" type="ORF">GGQ55_002975</name>
</gene>
<reference evidence="5 6" key="1">
    <citation type="submission" date="2020-07" db="EMBL/GenBank/DDBJ databases">
        <title>Sequencing the genomes of 1000 actinobacteria strains.</title>
        <authorList>
            <person name="Klenk H.-P."/>
        </authorList>
    </citation>
    <scope>NUCLEOTIDE SEQUENCE [LARGE SCALE GENOMIC DNA]</scope>
    <source>
        <strain evidence="5 6">DSM 104001</strain>
    </source>
</reference>
<evidence type="ECO:0000256" key="1">
    <source>
        <dbReference type="ARBA" id="ARBA00023015"/>
    </source>
</evidence>
<dbReference type="Proteomes" id="UP000541969">
    <property type="component" value="Unassembled WGS sequence"/>
</dbReference>
<evidence type="ECO:0000256" key="2">
    <source>
        <dbReference type="ARBA" id="ARBA00023125"/>
    </source>
</evidence>
<feature type="domain" description="HTH luxR-type" evidence="4">
    <location>
        <begin position="260"/>
        <end position="325"/>
    </location>
</feature>
<dbReference type="PROSITE" id="PS50043">
    <property type="entry name" value="HTH_LUXR_2"/>
    <property type="match status" value="1"/>
</dbReference>
<dbReference type="GO" id="GO:0003677">
    <property type="term" value="F:DNA binding"/>
    <property type="evidence" value="ECO:0007669"/>
    <property type="project" value="UniProtKB-KW"/>
</dbReference>
<dbReference type="PANTHER" id="PTHR44688">
    <property type="entry name" value="DNA-BINDING TRANSCRIPTIONAL ACTIVATOR DEVR_DOSR"/>
    <property type="match status" value="1"/>
</dbReference>
<comment type="caution">
    <text evidence="5">The sequence shown here is derived from an EMBL/GenBank/DDBJ whole genome shotgun (WGS) entry which is preliminary data.</text>
</comment>
<name>A0A853CGW5_9ACTN</name>
<keyword evidence="6" id="KW-1185">Reference proteome</keyword>
<dbReference type="SUPFAM" id="SSF46894">
    <property type="entry name" value="C-terminal effector domain of the bipartite response regulators"/>
    <property type="match status" value="1"/>
</dbReference>
<sequence>MDAIAGLDLAEVAASPSPLPQRSQEMLQSLRGLVPFDAAWLAVADPMRSSYTGVASTDLDECTLRYLSGPSMAHDIEVTHTDPARPPLSPSDLPYPAADLPTWAECFIPAGFHEALGVALLDGGRRHVGHLALLFSSKEPPSPVARRRLHQLTPVLARGIDPLSSLAAAAQVVRGATAGTVLCCDRVTRPLPGLDGDALLAEGSAVVAVARSCIDDSQVFTSFLWPRGGSHAPDGHVRVSVLASPGEGPAHLLGAVVLSPVTDLRGLTPRELEVLGLLIDGCSNQQIAHALVVAPRTVAAHIEHILVKLDAPSRTLAAVRAEREGLYVPPTPSPCRPQGCTA</sequence>
<dbReference type="InterPro" id="IPR036388">
    <property type="entry name" value="WH-like_DNA-bd_sf"/>
</dbReference>
<evidence type="ECO:0000259" key="4">
    <source>
        <dbReference type="PROSITE" id="PS50043"/>
    </source>
</evidence>
<proteinExistence type="predicted"/>
<dbReference type="InterPro" id="IPR000792">
    <property type="entry name" value="Tscrpt_reg_LuxR_C"/>
</dbReference>
<evidence type="ECO:0000313" key="6">
    <source>
        <dbReference type="Proteomes" id="UP000541969"/>
    </source>
</evidence>
<dbReference type="RefSeq" id="WP_179718002.1">
    <property type="nucleotide sequence ID" value="NZ_JACBZT010000001.1"/>
</dbReference>
<keyword evidence="2 5" id="KW-0238">DNA-binding</keyword>
<dbReference type="InterPro" id="IPR016032">
    <property type="entry name" value="Sig_transdc_resp-reg_C-effctor"/>
</dbReference>
<dbReference type="GO" id="GO:0006355">
    <property type="term" value="P:regulation of DNA-templated transcription"/>
    <property type="evidence" value="ECO:0007669"/>
    <property type="project" value="InterPro"/>
</dbReference>